<reference evidence="2" key="1">
    <citation type="submission" date="2015-07" db="EMBL/GenBank/DDBJ databases">
        <title>Fjat-10053 dsm26.</title>
        <authorList>
            <person name="Liu B."/>
            <person name="Wang J."/>
            <person name="Zhu Y."/>
            <person name="Liu G."/>
            <person name="Chen Q."/>
            <person name="Chen Z."/>
            <person name="Lan J."/>
            <person name="Che J."/>
            <person name="Ge C."/>
            <person name="Shi H."/>
            <person name="Pan Z."/>
            <person name="Liu X."/>
        </authorList>
    </citation>
    <scope>NUCLEOTIDE SEQUENCE [LARGE SCALE GENOMIC DNA]</scope>
    <source>
        <strain evidence="2">DSM 26</strain>
    </source>
</reference>
<dbReference type="Proteomes" id="UP000036780">
    <property type="component" value="Unassembled WGS sequence"/>
</dbReference>
<dbReference type="PATRIC" id="fig|1473.5.peg.2865"/>
<dbReference type="RefSeq" id="WP_050353297.1">
    <property type="nucleotide sequence ID" value="NZ_CP073011.1"/>
</dbReference>
<dbReference type="AlphaFoldDB" id="A0A0L0QR70"/>
<name>A0A0L0QR70_VIRPA</name>
<dbReference type="EMBL" id="LGTO01000007">
    <property type="protein sequence ID" value="KNE20713.1"/>
    <property type="molecule type" value="Genomic_DNA"/>
</dbReference>
<dbReference type="OrthoDB" id="2963631at2"/>
<protein>
    <submittedName>
        <fullName evidence="1">Uncharacterized protein</fullName>
    </submittedName>
</protein>
<proteinExistence type="predicted"/>
<organism evidence="1 2">
    <name type="scientific">Virgibacillus pantothenticus</name>
    <dbReference type="NCBI Taxonomy" id="1473"/>
    <lineage>
        <taxon>Bacteria</taxon>
        <taxon>Bacillati</taxon>
        <taxon>Bacillota</taxon>
        <taxon>Bacilli</taxon>
        <taxon>Bacillales</taxon>
        <taxon>Bacillaceae</taxon>
        <taxon>Virgibacillus</taxon>
    </lineage>
</organism>
<evidence type="ECO:0000313" key="1">
    <source>
        <dbReference type="EMBL" id="KNE20713.1"/>
    </source>
</evidence>
<sequence>MNTEKDLRRKYSDLLFAKQNEQKYPDQKGYGKKREKIERQYWDAVLKSKLPKEQLETMEKQVINELEEFAELYKQNVENDLDSDKERQTFRELFKHKVLEDISEHEPKQQKEESPFNKQQYEAKAKEFEQRYGYDVVYALKREVLDEIKEMDLTPAQREKLQQIETELEKEKKCTKN</sequence>
<evidence type="ECO:0000313" key="2">
    <source>
        <dbReference type="Proteomes" id="UP000036780"/>
    </source>
</evidence>
<accession>A0A0L0QR70</accession>
<dbReference type="GeneID" id="66870062"/>
<gene>
    <name evidence="1" type="ORF">AFK71_20505</name>
</gene>
<comment type="caution">
    <text evidence="1">The sequence shown here is derived from an EMBL/GenBank/DDBJ whole genome shotgun (WGS) entry which is preliminary data.</text>
</comment>
<keyword evidence="2" id="KW-1185">Reference proteome</keyword>